<dbReference type="OrthoDB" id="5873741at2759"/>
<keyword evidence="5" id="KW-1185">Reference proteome</keyword>
<evidence type="ECO:0000256" key="2">
    <source>
        <dbReference type="SAM" id="Phobius"/>
    </source>
</evidence>
<dbReference type="InterPro" id="IPR024079">
    <property type="entry name" value="MetalloPept_cat_dom_sf"/>
</dbReference>
<feature type="transmembrane region" description="Helical" evidence="2">
    <location>
        <begin position="46"/>
        <end position="70"/>
    </location>
</feature>
<keyword evidence="2" id="KW-1133">Transmembrane helix</keyword>
<dbReference type="InterPro" id="IPR042089">
    <property type="entry name" value="Peptidase_M13_dom_2"/>
</dbReference>
<dbReference type="PROSITE" id="PS51885">
    <property type="entry name" value="NEPRILYSIN"/>
    <property type="match status" value="1"/>
</dbReference>
<dbReference type="EMBL" id="PDUG01000002">
    <property type="protein sequence ID" value="PIC48106.1"/>
    <property type="molecule type" value="Genomic_DNA"/>
</dbReference>
<dbReference type="GO" id="GO:0005886">
    <property type="term" value="C:plasma membrane"/>
    <property type="evidence" value="ECO:0007669"/>
    <property type="project" value="TreeGrafter"/>
</dbReference>
<reference evidence="5" key="1">
    <citation type="submission" date="2017-10" db="EMBL/GenBank/DDBJ databases">
        <title>Rapid genome shrinkage in a self-fertile nematode reveals novel sperm competition proteins.</title>
        <authorList>
            <person name="Yin D."/>
            <person name="Schwarz E.M."/>
            <person name="Thomas C.G."/>
            <person name="Felde R.L."/>
            <person name="Korf I.F."/>
            <person name="Cutter A.D."/>
            <person name="Schartner C.M."/>
            <person name="Ralston E.J."/>
            <person name="Meyer B.J."/>
            <person name="Haag E.S."/>
        </authorList>
    </citation>
    <scope>NUCLEOTIDE SEQUENCE [LARGE SCALE GENOMIC DNA]</scope>
    <source>
        <strain evidence="5">JU1422</strain>
    </source>
</reference>
<accession>A0A2G5V9A8</accession>
<feature type="domain" description="Peptidase M13 C-terminal" evidence="3">
    <location>
        <begin position="401"/>
        <end position="533"/>
    </location>
</feature>
<keyword evidence="2" id="KW-0472">Membrane</keyword>
<dbReference type="PANTHER" id="PTHR11733">
    <property type="entry name" value="ZINC METALLOPROTEASE FAMILY M13 NEPRILYSIN-RELATED"/>
    <property type="match status" value="1"/>
</dbReference>
<dbReference type="Pfam" id="PF01431">
    <property type="entry name" value="Peptidase_M13"/>
    <property type="match status" value="1"/>
</dbReference>
<dbReference type="GO" id="GO:0016485">
    <property type="term" value="P:protein processing"/>
    <property type="evidence" value="ECO:0007669"/>
    <property type="project" value="TreeGrafter"/>
</dbReference>
<gene>
    <name evidence="4" type="primary">Cnig_chr_II.g7211</name>
    <name evidence="4" type="ORF">B9Z55_007211</name>
</gene>
<sequence>MIAKKKSKASMSFKSPEKSKSKESGISENENKLETDKAPKKKNAKVLALLGVLIFIILALSTALILVLVLQRSEDPKSEKRNVCETPDCITLAYRLHNWKDDSVNPCDDFYAYSCGKYNEHSLEHPVVKKTKIWDDVRDNNIKQIREDIKQLGSWPLADSDWNPDSFDLNGLLQKIPSITGQRKLDISFGIFQVSMPGARKLFIEPTYETYDVEIIEEVLTDVLGTPPGKSEVQDIDFFGHELKKIASYKAQNITIPIDDYSKVKSAIPDVDIDKLLQQLLSNNKAKWDKIKNQIYELNGFHQKAKLIQQLIRDHKRSAANYLIYKYAHTAYSYLSKIETKCHETVIENLPFPSIRVFVRNHFDKNAMKDVDTLVEDMKTNYIDLIENSEFLTEKTKKGAIQKMKSMKKTIAYPEEFEASGALDSIFNLNGTLTVNEIISDELGHDVAWRIFKKMDLSQEKKIIGFEDYSIEKLYFQIGATNYCAPRPQHTLREQLEDPHSTLSFRVNGVFSNKKEFAETFNSPVGSPMNPVKNFNAYGIIFKESYSENGWSG</sequence>
<organism evidence="4 5">
    <name type="scientific">Caenorhabditis nigoni</name>
    <dbReference type="NCBI Taxonomy" id="1611254"/>
    <lineage>
        <taxon>Eukaryota</taxon>
        <taxon>Metazoa</taxon>
        <taxon>Ecdysozoa</taxon>
        <taxon>Nematoda</taxon>
        <taxon>Chromadorea</taxon>
        <taxon>Rhabditida</taxon>
        <taxon>Rhabditina</taxon>
        <taxon>Rhabditomorpha</taxon>
        <taxon>Rhabditoidea</taxon>
        <taxon>Rhabditidae</taxon>
        <taxon>Peloderinae</taxon>
        <taxon>Caenorhabditis</taxon>
    </lineage>
</organism>
<dbReference type="PANTHER" id="PTHR11733:SF7">
    <property type="entry name" value="NEPRILYSIN METALLOPEPTIDASE FAMILY-RELATED"/>
    <property type="match status" value="1"/>
</dbReference>
<evidence type="ECO:0000259" key="3">
    <source>
        <dbReference type="Pfam" id="PF01431"/>
    </source>
</evidence>
<dbReference type="InterPro" id="IPR018497">
    <property type="entry name" value="Peptidase_M13_C"/>
</dbReference>
<evidence type="ECO:0000256" key="1">
    <source>
        <dbReference type="SAM" id="MobiDB-lite"/>
    </source>
</evidence>
<dbReference type="InterPro" id="IPR000718">
    <property type="entry name" value="Peptidase_M13"/>
</dbReference>
<proteinExistence type="predicted"/>
<dbReference type="GO" id="GO:0046872">
    <property type="term" value="F:metal ion binding"/>
    <property type="evidence" value="ECO:0007669"/>
    <property type="project" value="UniProtKB-KW"/>
</dbReference>
<dbReference type="GO" id="GO:0004222">
    <property type="term" value="F:metalloendopeptidase activity"/>
    <property type="evidence" value="ECO:0007669"/>
    <property type="project" value="InterPro"/>
</dbReference>
<evidence type="ECO:0000313" key="4">
    <source>
        <dbReference type="EMBL" id="PIC48106.1"/>
    </source>
</evidence>
<dbReference type="Gene3D" id="3.40.390.10">
    <property type="entry name" value="Collagenase (Catalytic Domain)"/>
    <property type="match status" value="3"/>
</dbReference>
<dbReference type="STRING" id="1611254.A0A2G5V9A8"/>
<protein>
    <recommendedName>
        <fullName evidence="3">Peptidase M13 C-terminal domain-containing protein</fullName>
    </recommendedName>
</protein>
<dbReference type="AlphaFoldDB" id="A0A2G5V9A8"/>
<keyword evidence="2" id="KW-0812">Transmembrane</keyword>
<comment type="caution">
    <text evidence="4">The sequence shown here is derived from an EMBL/GenBank/DDBJ whole genome shotgun (WGS) entry which is preliminary data.</text>
</comment>
<feature type="compositionally biased region" description="Basic and acidic residues" evidence="1">
    <location>
        <begin position="15"/>
        <end position="37"/>
    </location>
</feature>
<evidence type="ECO:0000313" key="5">
    <source>
        <dbReference type="Proteomes" id="UP000230233"/>
    </source>
</evidence>
<feature type="region of interest" description="Disordered" evidence="1">
    <location>
        <begin position="1"/>
        <end position="37"/>
    </location>
</feature>
<name>A0A2G5V9A8_9PELO</name>
<dbReference type="SUPFAM" id="SSF55486">
    <property type="entry name" value="Metalloproteases ('zincins'), catalytic domain"/>
    <property type="match status" value="1"/>
</dbReference>
<dbReference type="Gene3D" id="1.10.1380.10">
    <property type="entry name" value="Neutral endopeptidase , domain2"/>
    <property type="match status" value="2"/>
</dbReference>
<dbReference type="Proteomes" id="UP000230233">
    <property type="component" value="Chromosome II"/>
</dbReference>